<protein>
    <submittedName>
        <fullName evidence="1">Uncharacterized protein</fullName>
    </submittedName>
</protein>
<accession>A0A517YGP8</accession>
<name>A0A517YGP8_9BACT</name>
<dbReference type="AlphaFoldDB" id="A0A517YGP8"/>
<evidence type="ECO:0000313" key="2">
    <source>
        <dbReference type="Proteomes" id="UP000315017"/>
    </source>
</evidence>
<dbReference type="EMBL" id="CP036274">
    <property type="protein sequence ID" value="QDU29405.1"/>
    <property type="molecule type" value="Genomic_DNA"/>
</dbReference>
<dbReference type="KEGG" id="aagg:ETAA8_45150"/>
<sequence length="259" mass="28839">MQQIVLLARLPQLQSQRVAVRVVEVSHSGRLWVCKVLRTTTLGSFLREFSPLGVREAKRGPSPGKRIAATLLGTTAGPMALAPFKPFARTVTFVHAGGFGQRQWRTQRQFMDLPTSSLQLSVGLTMTGDYPPVAAGIGFHACNGTWYDNYQSPCLWRRVCGAKYPGRAHQSQTFPEFENLLDLSRWPSQQPEGIFAVTADELRHLVFFAVSPMVHNAETRGSSLNAFLHKIQGYKGQYPGLHLPPGCSRLQYGYPNREI</sequence>
<keyword evidence="2" id="KW-1185">Reference proteome</keyword>
<proteinExistence type="predicted"/>
<gene>
    <name evidence="1" type="ORF">ETAA8_45150</name>
</gene>
<dbReference type="Proteomes" id="UP000315017">
    <property type="component" value="Chromosome"/>
</dbReference>
<evidence type="ECO:0000313" key="1">
    <source>
        <dbReference type="EMBL" id="QDU29405.1"/>
    </source>
</evidence>
<organism evidence="1 2">
    <name type="scientific">Anatilimnocola aggregata</name>
    <dbReference type="NCBI Taxonomy" id="2528021"/>
    <lineage>
        <taxon>Bacteria</taxon>
        <taxon>Pseudomonadati</taxon>
        <taxon>Planctomycetota</taxon>
        <taxon>Planctomycetia</taxon>
        <taxon>Pirellulales</taxon>
        <taxon>Pirellulaceae</taxon>
        <taxon>Anatilimnocola</taxon>
    </lineage>
</organism>
<reference evidence="1 2" key="1">
    <citation type="submission" date="2019-02" db="EMBL/GenBank/DDBJ databases">
        <title>Deep-cultivation of Planctomycetes and their phenomic and genomic characterization uncovers novel biology.</title>
        <authorList>
            <person name="Wiegand S."/>
            <person name="Jogler M."/>
            <person name="Boedeker C."/>
            <person name="Pinto D."/>
            <person name="Vollmers J."/>
            <person name="Rivas-Marin E."/>
            <person name="Kohn T."/>
            <person name="Peeters S.H."/>
            <person name="Heuer A."/>
            <person name="Rast P."/>
            <person name="Oberbeckmann S."/>
            <person name="Bunk B."/>
            <person name="Jeske O."/>
            <person name="Meyerdierks A."/>
            <person name="Storesund J.E."/>
            <person name="Kallscheuer N."/>
            <person name="Luecker S."/>
            <person name="Lage O.M."/>
            <person name="Pohl T."/>
            <person name="Merkel B.J."/>
            <person name="Hornburger P."/>
            <person name="Mueller R.-W."/>
            <person name="Bruemmer F."/>
            <person name="Labrenz M."/>
            <person name="Spormann A.M."/>
            <person name="Op den Camp H."/>
            <person name="Overmann J."/>
            <person name="Amann R."/>
            <person name="Jetten M.S.M."/>
            <person name="Mascher T."/>
            <person name="Medema M.H."/>
            <person name="Devos D.P."/>
            <person name="Kaster A.-K."/>
            <person name="Ovreas L."/>
            <person name="Rohde M."/>
            <person name="Galperin M.Y."/>
            <person name="Jogler C."/>
        </authorList>
    </citation>
    <scope>NUCLEOTIDE SEQUENCE [LARGE SCALE GENOMIC DNA]</scope>
    <source>
        <strain evidence="1 2">ETA_A8</strain>
    </source>
</reference>